<evidence type="ECO:0000313" key="2">
    <source>
        <dbReference type="Proteomes" id="UP000583800"/>
    </source>
</evidence>
<gene>
    <name evidence="1" type="ORF">FHU36_002406</name>
</gene>
<evidence type="ECO:0008006" key="3">
    <source>
        <dbReference type="Google" id="ProtNLM"/>
    </source>
</evidence>
<keyword evidence="2" id="KW-1185">Reference proteome</keyword>
<dbReference type="Proteomes" id="UP000583800">
    <property type="component" value="Unassembled WGS sequence"/>
</dbReference>
<proteinExistence type="predicted"/>
<accession>A0A7X0BZU9</accession>
<protein>
    <recommendedName>
        <fullName evidence="3">Roadblock/LAMTOR2 domain-containing protein</fullName>
    </recommendedName>
</protein>
<name>A0A7X0BZU9_9ACTN</name>
<organism evidence="1 2">
    <name type="scientific">Nonomuraea muscovyensis</name>
    <dbReference type="NCBI Taxonomy" id="1124761"/>
    <lineage>
        <taxon>Bacteria</taxon>
        <taxon>Bacillati</taxon>
        <taxon>Actinomycetota</taxon>
        <taxon>Actinomycetes</taxon>
        <taxon>Streptosporangiales</taxon>
        <taxon>Streptosporangiaceae</taxon>
        <taxon>Nonomuraea</taxon>
    </lineage>
</organism>
<comment type="caution">
    <text evidence="1">The sequence shown here is derived from an EMBL/GenBank/DDBJ whole genome shotgun (WGS) entry which is preliminary data.</text>
</comment>
<sequence>MLGLHDCLTEVMAIPGALDAMLLDQTSGMAVVASGAPEGVDTERSAAALTETLRATMDGLAHSCPGDTVRIDDMLVTTDHGHHLLRLMETAFEGPLVIYVRLDLDRSNVALARFRLQDLSTRLLA</sequence>
<dbReference type="RefSeq" id="WP_185083775.1">
    <property type="nucleotide sequence ID" value="NZ_JACHJB010000001.1"/>
</dbReference>
<dbReference type="EMBL" id="JACHJB010000001">
    <property type="protein sequence ID" value="MBB6345897.1"/>
    <property type="molecule type" value="Genomic_DNA"/>
</dbReference>
<evidence type="ECO:0000313" key="1">
    <source>
        <dbReference type="EMBL" id="MBB6345897.1"/>
    </source>
</evidence>
<reference evidence="1 2" key="1">
    <citation type="submission" date="2020-08" db="EMBL/GenBank/DDBJ databases">
        <title>Sequencing the genomes of 1000 actinobacteria strains.</title>
        <authorList>
            <person name="Klenk H.-P."/>
        </authorList>
    </citation>
    <scope>NUCLEOTIDE SEQUENCE [LARGE SCALE GENOMIC DNA]</scope>
    <source>
        <strain evidence="1 2">DSM 45913</strain>
    </source>
</reference>
<dbReference type="AlphaFoldDB" id="A0A7X0BZU9"/>